<reference evidence="1 2" key="1">
    <citation type="submission" date="2013-10" db="EMBL/GenBank/DDBJ databases">
        <title>The Genome Sequence of Acinetobacter tjernbergiae CIP107465.</title>
        <authorList>
            <consortium name="The Broad Institute Genomics Platform"/>
            <consortium name="The Broad Institute Genome Sequencing Center for Infectious Disease"/>
            <person name="Cerqueira G."/>
            <person name="Feldgarden M."/>
            <person name="Courvalin P."/>
            <person name="Grillot-Courvalin C."/>
            <person name="Clermont D."/>
            <person name="Rocha E."/>
            <person name="Yoon E.-J."/>
            <person name="Nemec A."/>
            <person name="Young S.K."/>
            <person name="Zeng Q."/>
            <person name="Gargeya S."/>
            <person name="Fitzgerald M."/>
            <person name="Abouelleil A."/>
            <person name="Alvarado L."/>
            <person name="Berlin A.M."/>
            <person name="Chapman S.B."/>
            <person name="Gainer-Dewar J."/>
            <person name="Goldberg J."/>
            <person name="Gnerre S."/>
            <person name="Griggs A."/>
            <person name="Gujja S."/>
            <person name="Hansen M."/>
            <person name="Howarth C."/>
            <person name="Imamovic A."/>
            <person name="Ireland A."/>
            <person name="Larimer J."/>
            <person name="McCowan C."/>
            <person name="Murphy C."/>
            <person name="Pearson M."/>
            <person name="Poon T.W."/>
            <person name="Priest M."/>
            <person name="Roberts A."/>
            <person name="Saif S."/>
            <person name="Shea T."/>
            <person name="Sykes S."/>
            <person name="Wortman J."/>
            <person name="Nusbaum C."/>
            <person name="Birren B."/>
        </authorList>
    </citation>
    <scope>NUCLEOTIDE SEQUENCE [LARGE SCALE GENOMIC DNA]</scope>
    <source>
        <strain evidence="1 2">CIP 107465</strain>
    </source>
</reference>
<evidence type="ECO:0000313" key="1">
    <source>
        <dbReference type="EMBL" id="ESK55113.1"/>
    </source>
</evidence>
<dbReference type="GO" id="GO:0034256">
    <property type="term" value="F:chlorophyll(ide) b reductase activity"/>
    <property type="evidence" value="ECO:0007669"/>
    <property type="project" value="TreeGrafter"/>
</dbReference>
<protein>
    <recommendedName>
        <fullName evidence="3">Oxidoreductase</fullName>
    </recommendedName>
</protein>
<accession>V2UK51</accession>
<dbReference type="InterPro" id="IPR036291">
    <property type="entry name" value="NAD(P)-bd_dom_sf"/>
</dbReference>
<dbReference type="PATRIC" id="fig|1120928.5.peg.2178"/>
<dbReference type="Proteomes" id="UP000017404">
    <property type="component" value="Unassembled WGS sequence"/>
</dbReference>
<proteinExistence type="predicted"/>
<dbReference type="InterPro" id="IPR002347">
    <property type="entry name" value="SDR_fam"/>
</dbReference>
<sequence>MSNVSLLDCVVITGSSKGIGLGLAKAFLSLGWAVVISARNEEQIQQTIQQLTEQFESKNILGLCCDVTQKDQLQHLWNIAIQHFGRINVWINNAGNCHATQAFIGMTEYELNSVLQTNLLGTMLGSQIALQGMLKQGFGQIFNMEGWGSRGEWSAGMTVYGTTKRAISYFSQALYRESKSSPILVGTLSPGMVATDLLISSWQNGNVQNWKKMKRLFLFIIDPPEKVCAYLAQGIINNKKTNVRIVWMTPWRLLIRFFQPYYWRRNPIKDTALEHLK</sequence>
<evidence type="ECO:0008006" key="3">
    <source>
        <dbReference type="Google" id="ProtNLM"/>
    </source>
</evidence>
<keyword evidence="2" id="KW-1185">Reference proteome</keyword>
<dbReference type="STRING" id="202955.GCA_000759995_00319"/>
<dbReference type="OrthoDB" id="9806974at2"/>
<evidence type="ECO:0000313" key="2">
    <source>
        <dbReference type="Proteomes" id="UP000017404"/>
    </source>
</evidence>
<gene>
    <name evidence="1" type="ORF">F990_02151</name>
</gene>
<dbReference type="PANTHER" id="PTHR24314:SF21">
    <property type="entry name" value="CHLOROPHYLL(IDE) B REDUCTASE NYC1, CHLOROPLASTIC-RELATED"/>
    <property type="match status" value="1"/>
</dbReference>
<comment type="caution">
    <text evidence="1">The sequence shown here is derived from an EMBL/GenBank/DDBJ whole genome shotgun (WGS) entry which is preliminary data.</text>
</comment>
<dbReference type="AlphaFoldDB" id="V2UK51"/>
<dbReference type="PANTHER" id="PTHR24314">
    <property type="entry name" value="NON-SPECIFIC LIPID TRANSFER PROTEIN-RELATED"/>
    <property type="match status" value="1"/>
</dbReference>
<dbReference type="SUPFAM" id="SSF51735">
    <property type="entry name" value="NAD(P)-binding Rossmann-fold domains"/>
    <property type="match status" value="1"/>
</dbReference>
<name>V2UK51_9GAMM</name>
<organism evidence="1 2">
    <name type="scientific">Acinetobacter tjernbergiae DSM 14971 = CIP 107465</name>
    <dbReference type="NCBI Taxonomy" id="1120928"/>
    <lineage>
        <taxon>Bacteria</taxon>
        <taxon>Pseudomonadati</taxon>
        <taxon>Pseudomonadota</taxon>
        <taxon>Gammaproteobacteria</taxon>
        <taxon>Moraxellales</taxon>
        <taxon>Moraxellaceae</taxon>
        <taxon>Acinetobacter</taxon>
    </lineage>
</organism>
<dbReference type="GO" id="GO:0015996">
    <property type="term" value="P:chlorophyll catabolic process"/>
    <property type="evidence" value="ECO:0007669"/>
    <property type="project" value="TreeGrafter"/>
</dbReference>
<dbReference type="PRINTS" id="PR00081">
    <property type="entry name" value="GDHRDH"/>
</dbReference>
<dbReference type="Gene3D" id="3.40.50.720">
    <property type="entry name" value="NAD(P)-binding Rossmann-like Domain"/>
    <property type="match status" value="1"/>
</dbReference>
<dbReference type="InterPro" id="IPR052625">
    <property type="entry name" value="Chl_b_Red"/>
</dbReference>
<dbReference type="EMBL" id="AYEV01000021">
    <property type="protein sequence ID" value="ESK55113.1"/>
    <property type="molecule type" value="Genomic_DNA"/>
</dbReference>
<dbReference type="GO" id="GO:0010304">
    <property type="term" value="P:PSII associated light-harvesting complex II catabolic process"/>
    <property type="evidence" value="ECO:0007669"/>
    <property type="project" value="TreeGrafter"/>
</dbReference>
<dbReference type="eggNOG" id="COG4221">
    <property type="taxonomic scope" value="Bacteria"/>
</dbReference>
<dbReference type="RefSeq" id="WP_018679854.1">
    <property type="nucleotide sequence ID" value="NZ_AYEV01000021.1"/>
</dbReference>
<dbReference type="Pfam" id="PF00106">
    <property type="entry name" value="adh_short"/>
    <property type="match status" value="1"/>
</dbReference>
<dbReference type="CDD" id="cd05233">
    <property type="entry name" value="SDR_c"/>
    <property type="match status" value="1"/>
</dbReference>